<comment type="catalytic activity">
    <reaction evidence="1">
        <text>Endonucleolytic cleavage to nucleoside 3'-phosphates and 3'-phosphooligonucleotide end-products.</text>
        <dbReference type="EC" id="3.1.22.1"/>
    </reaction>
</comment>
<dbReference type="EMBL" id="OZ035824">
    <property type="protein sequence ID" value="CAL1593566.1"/>
    <property type="molecule type" value="Genomic_DNA"/>
</dbReference>
<dbReference type="Pfam" id="PF03265">
    <property type="entry name" value="DNase_II"/>
    <property type="match status" value="1"/>
</dbReference>
<dbReference type="EC" id="3.1.22.1" evidence="3"/>
<feature type="signal peptide" evidence="5">
    <location>
        <begin position="1"/>
        <end position="16"/>
    </location>
</feature>
<keyword evidence="5" id="KW-0732">Signal</keyword>
<evidence type="ECO:0000256" key="2">
    <source>
        <dbReference type="ARBA" id="ARBA00007527"/>
    </source>
</evidence>
<accession>A0AAV2KU66</accession>
<evidence type="ECO:0000256" key="1">
    <source>
        <dbReference type="ARBA" id="ARBA00000447"/>
    </source>
</evidence>
<sequence length="345" mass="39164">MFLMLLGCLCCSAVFSVDISCRDERGDPVDWFLIYKLPKKKIGAVGTGLDYMYLDSKMESWMMSAFLVNMTQGAIGQTLSQLYSGAYKSNSSVYAIYNDAPPIIKYNVSYGHTKGVMLFDRCQGFWLSHTIPHFPSFPEKGYIYPESGKVNGQTALCVTYKYKQFFHIVNQLLYMSPRFFNCSVPQTFSPEFSLLSKLCDNMKVPFDTDRSVEELVSANGEQFTSFVKSACFVDDIYSGWVAQLLAVNLLVETWQITGHPLPSNCSLPWHTLNIRRVRALGPALFLSRHDHSKWCVSRDLETPLTCLGDLNRDKAQMWRGGGLTCTRHPLIHKAFRRLVDDFMGC</sequence>
<keyword evidence="7" id="KW-1185">Reference proteome</keyword>
<dbReference type="Proteomes" id="UP001497482">
    <property type="component" value="Chromosome 2"/>
</dbReference>
<dbReference type="PANTHER" id="PTHR10858">
    <property type="entry name" value="DEOXYRIBONUCLEASE II"/>
    <property type="match status" value="1"/>
</dbReference>
<name>A0AAV2KU66_KNICA</name>
<reference evidence="6 7" key="1">
    <citation type="submission" date="2024-04" db="EMBL/GenBank/DDBJ databases">
        <authorList>
            <person name="Waldvogel A.-M."/>
            <person name="Schoenle A."/>
        </authorList>
    </citation>
    <scope>NUCLEOTIDE SEQUENCE [LARGE SCALE GENOMIC DNA]</scope>
</reference>
<dbReference type="GO" id="GO:0006309">
    <property type="term" value="P:apoptotic DNA fragmentation"/>
    <property type="evidence" value="ECO:0007669"/>
    <property type="project" value="TreeGrafter"/>
</dbReference>
<keyword evidence="4" id="KW-0378">Hydrolase</keyword>
<evidence type="ECO:0000313" key="6">
    <source>
        <dbReference type="EMBL" id="CAL1593566.1"/>
    </source>
</evidence>
<protein>
    <recommendedName>
        <fullName evidence="3">deoxyribonuclease II</fullName>
        <ecNumber evidence="3">3.1.22.1</ecNumber>
    </recommendedName>
</protein>
<evidence type="ECO:0000313" key="7">
    <source>
        <dbReference type="Proteomes" id="UP001497482"/>
    </source>
</evidence>
<proteinExistence type="inferred from homology"/>
<organism evidence="6 7">
    <name type="scientific">Knipowitschia caucasica</name>
    <name type="common">Caucasian dwarf goby</name>
    <name type="synonym">Pomatoschistus caucasicus</name>
    <dbReference type="NCBI Taxonomy" id="637954"/>
    <lineage>
        <taxon>Eukaryota</taxon>
        <taxon>Metazoa</taxon>
        <taxon>Chordata</taxon>
        <taxon>Craniata</taxon>
        <taxon>Vertebrata</taxon>
        <taxon>Euteleostomi</taxon>
        <taxon>Actinopterygii</taxon>
        <taxon>Neopterygii</taxon>
        <taxon>Teleostei</taxon>
        <taxon>Neoteleostei</taxon>
        <taxon>Acanthomorphata</taxon>
        <taxon>Gobiaria</taxon>
        <taxon>Gobiiformes</taxon>
        <taxon>Gobioidei</taxon>
        <taxon>Gobiidae</taxon>
        <taxon>Gobiinae</taxon>
        <taxon>Knipowitschia</taxon>
    </lineage>
</organism>
<evidence type="ECO:0000256" key="5">
    <source>
        <dbReference type="SAM" id="SignalP"/>
    </source>
</evidence>
<dbReference type="InterPro" id="IPR004947">
    <property type="entry name" value="DNase_II"/>
</dbReference>
<evidence type="ECO:0000256" key="4">
    <source>
        <dbReference type="ARBA" id="ARBA00022801"/>
    </source>
</evidence>
<dbReference type="AlphaFoldDB" id="A0AAV2KU66"/>
<feature type="chain" id="PRO_5043348689" description="deoxyribonuclease II" evidence="5">
    <location>
        <begin position="17"/>
        <end position="345"/>
    </location>
</feature>
<dbReference type="PANTHER" id="PTHR10858:SF2">
    <property type="entry name" value="DEOXYRIBONUCLEASE-2-BETA"/>
    <property type="match status" value="1"/>
</dbReference>
<gene>
    <name evidence="6" type="ORF">KC01_LOCUS22650</name>
</gene>
<comment type="similarity">
    <text evidence="2">Belongs to the DNase II family.</text>
</comment>
<dbReference type="GO" id="GO:0004531">
    <property type="term" value="F:deoxyribonuclease II activity"/>
    <property type="evidence" value="ECO:0007669"/>
    <property type="project" value="UniProtKB-EC"/>
</dbReference>
<evidence type="ECO:0000256" key="3">
    <source>
        <dbReference type="ARBA" id="ARBA00012036"/>
    </source>
</evidence>